<dbReference type="AlphaFoldDB" id="X1A5G6"/>
<gene>
    <name evidence="2" type="ORF">S01H4_31055</name>
</gene>
<dbReference type="EMBL" id="BART01016091">
    <property type="protein sequence ID" value="GAG77405.1"/>
    <property type="molecule type" value="Genomic_DNA"/>
</dbReference>
<comment type="caution">
    <text evidence="2">The sequence shown here is derived from an EMBL/GenBank/DDBJ whole genome shotgun (WGS) entry which is preliminary data.</text>
</comment>
<evidence type="ECO:0000313" key="2">
    <source>
        <dbReference type="EMBL" id="GAG77405.1"/>
    </source>
</evidence>
<feature type="non-terminal residue" evidence="2">
    <location>
        <position position="1"/>
    </location>
</feature>
<protein>
    <submittedName>
        <fullName evidence="2">Uncharacterized protein</fullName>
    </submittedName>
</protein>
<organism evidence="2">
    <name type="scientific">marine sediment metagenome</name>
    <dbReference type="NCBI Taxonomy" id="412755"/>
    <lineage>
        <taxon>unclassified sequences</taxon>
        <taxon>metagenomes</taxon>
        <taxon>ecological metagenomes</taxon>
    </lineage>
</organism>
<feature type="region of interest" description="Disordered" evidence="1">
    <location>
        <begin position="1"/>
        <end position="23"/>
    </location>
</feature>
<proteinExistence type="predicted"/>
<name>X1A5G6_9ZZZZ</name>
<reference evidence="2" key="1">
    <citation type="journal article" date="2014" name="Front. Microbiol.">
        <title>High frequency of phylogenetically diverse reductive dehalogenase-homologous genes in deep subseafloor sedimentary metagenomes.</title>
        <authorList>
            <person name="Kawai M."/>
            <person name="Futagami T."/>
            <person name="Toyoda A."/>
            <person name="Takaki Y."/>
            <person name="Nishi S."/>
            <person name="Hori S."/>
            <person name="Arai W."/>
            <person name="Tsubouchi T."/>
            <person name="Morono Y."/>
            <person name="Uchiyama I."/>
            <person name="Ito T."/>
            <person name="Fujiyama A."/>
            <person name="Inagaki F."/>
            <person name="Takami H."/>
        </authorList>
    </citation>
    <scope>NUCLEOTIDE SEQUENCE</scope>
    <source>
        <strain evidence="2">Expedition CK06-06</strain>
    </source>
</reference>
<evidence type="ECO:0000256" key="1">
    <source>
        <dbReference type="SAM" id="MobiDB-lite"/>
    </source>
</evidence>
<accession>X1A5G6</accession>
<sequence length="169" mass="18812">NSSPKNPGNLGNPSNSGGSSQLLQETSQRDFLKSVSEFRAAGYEFLGFSVSNGTYRALVFMAGGHVPRGVTLEEEKRAVIQTLFNQYELPGKMRWLDILLKIKKYRYLPDMAAAMVGVIGEEAEYVAIFADLPDDKLDKWIKFMTEAVEGHEAGEKWLAEMKKEIGMVA</sequence>
<feature type="compositionally biased region" description="Low complexity" evidence="1">
    <location>
        <begin position="1"/>
        <end position="20"/>
    </location>
</feature>